<dbReference type="Proteomes" id="UP000296469">
    <property type="component" value="Chromosome"/>
</dbReference>
<dbReference type="InterPro" id="IPR014030">
    <property type="entry name" value="Ketoacyl_synth_N"/>
</dbReference>
<dbReference type="InterPro" id="IPR016039">
    <property type="entry name" value="Thiolase-like"/>
</dbReference>
<reference evidence="3 4" key="1">
    <citation type="submission" date="2019-04" db="EMBL/GenBank/DDBJ databases">
        <title>Isolation and identification of Cellulomonas shaoxiangyii sp. Nov. isolated from feces of the Tibetan antelopes (Pantholops hodgsonii) in the Qinghai-Tibet plateau of China.</title>
        <authorList>
            <person name="Tian Z."/>
        </authorList>
    </citation>
    <scope>NUCLEOTIDE SEQUENCE [LARGE SCALE GENOMIC DNA]</scope>
    <source>
        <strain evidence="3 4">Z28</strain>
    </source>
</reference>
<evidence type="ECO:0000256" key="1">
    <source>
        <dbReference type="ARBA" id="ARBA00022679"/>
    </source>
</evidence>
<sequence>MTLTDVQVRRAAAEDGGAPVVAVVRDSAVTCGAARDADALGRAVLAAGAAPAAAADVPVADFDPVAELGRKGIRTLDRSTLLAAATVGRLIAGCPVDGTTTGLVMGTAAGSLASTMGFTRDALEGDRPYLVDPARFPNTVMNFAAGQCAIRYGLRGPNATVTAGRSTAAAAVRYAARWLALGHADRVIVAATEELTAQRAQIERVGGRLPAGQGLGEGAVALLLEPPGATTGPALAEVLAVSTAMSLSADADRVSAAVRGCVETVLRAAGGAPVAVHAPFDAADGSAERTAVRAVLGDVPTLATAAVVGEVSSVSGFLQLLAAVTVLRQGAAPTPAAAAATGLALVTGVDPEGVVSALLVRPVTTA</sequence>
<gene>
    <name evidence="3" type="ORF">E5225_00695</name>
</gene>
<accession>A0A4P7SIL1</accession>
<dbReference type="PANTHER" id="PTHR11712:SF336">
    <property type="entry name" value="3-OXOACYL-[ACYL-CARRIER-PROTEIN] SYNTHASE, MITOCHONDRIAL"/>
    <property type="match status" value="1"/>
</dbReference>
<dbReference type="SUPFAM" id="SSF53901">
    <property type="entry name" value="Thiolase-like"/>
    <property type="match status" value="2"/>
</dbReference>
<dbReference type="Pfam" id="PF00109">
    <property type="entry name" value="ketoacyl-synt"/>
    <property type="match status" value="1"/>
</dbReference>
<dbReference type="InterPro" id="IPR000794">
    <property type="entry name" value="Beta-ketoacyl_synthase"/>
</dbReference>
<proteinExistence type="predicted"/>
<evidence type="ECO:0000313" key="3">
    <source>
        <dbReference type="EMBL" id="QCB92293.1"/>
    </source>
</evidence>
<dbReference type="RefSeq" id="WP_135972548.1">
    <property type="nucleotide sequence ID" value="NZ_CP039291.1"/>
</dbReference>
<dbReference type="OrthoDB" id="9808669at2"/>
<dbReference type="GO" id="GO:0004315">
    <property type="term" value="F:3-oxoacyl-[acyl-carrier-protein] synthase activity"/>
    <property type="evidence" value="ECO:0007669"/>
    <property type="project" value="TreeGrafter"/>
</dbReference>
<protein>
    <submittedName>
        <fullName evidence="3">3-oxoacyl-ACP synthase</fullName>
    </submittedName>
</protein>
<dbReference type="KEGG" id="celz:E5225_00695"/>
<dbReference type="Gene3D" id="3.40.47.10">
    <property type="match status" value="1"/>
</dbReference>
<evidence type="ECO:0000313" key="4">
    <source>
        <dbReference type="Proteomes" id="UP000296469"/>
    </source>
</evidence>
<feature type="domain" description="Beta-ketoacyl synthase-like N-terminal" evidence="2">
    <location>
        <begin position="73"/>
        <end position="198"/>
    </location>
</feature>
<keyword evidence="1" id="KW-0808">Transferase</keyword>
<dbReference type="EMBL" id="CP039291">
    <property type="protein sequence ID" value="QCB92293.1"/>
    <property type="molecule type" value="Genomic_DNA"/>
</dbReference>
<dbReference type="PANTHER" id="PTHR11712">
    <property type="entry name" value="POLYKETIDE SYNTHASE-RELATED"/>
    <property type="match status" value="1"/>
</dbReference>
<name>A0A4P7SIL1_9CELL</name>
<evidence type="ECO:0000259" key="2">
    <source>
        <dbReference type="Pfam" id="PF00109"/>
    </source>
</evidence>
<organism evidence="3 4">
    <name type="scientific">Cellulomonas shaoxiangyii</name>
    <dbReference type="NCBI Taxonomy" id="2566013"/>
    <lineage>
        <taxon>Bacteria</taxon>
        <taxon>Bacillati</taxon>
        <taxon>Actinomycetota</taxon>
        <taxon>Actinomycetes</taxon>
        <taxon>Micrococcales</taxon>
        <taxon>Cellulomonadaceae</taxon>
        <taxon>Cellulomonas</taxon>
    </lineage>
</organism>
<keyword evidence="4" id="KW-1185">Reference proteome</keyword>
<dbReference type="AlphaFoldDB" id="A0A4P7SIL1"/>
<dbReference type="GO" id="GO:0006633">
    <property type="term" value="P:fatty acid biosynthetic process"/>
    <property type="evidence" value="ECO:0007669"/>
    <property type="project" value="TreeGrafter"/>
</dbReference>